<proteinExistence type="predicted"/>
<gene>
    <name evidence="1" type="ORF">F3Y22_tig00111621pilonHSYRG00017</name>
</gene>
<dbReference type="AlphaFoldDB" id="A0A6A2YCQ4"/>
<organism evidence="1 2">
    <name type="scientific">Hibiscus syriacus</name>
    <name type="common">Rose of Sharon</name>
    <dbReference type="NCBI Taxonomy" id="106335"/>
    <lineage>
        <taxon>Eukaryota</taxon>
        <taxon>Viridiplantae</taxon>
        <taxon>Streptophyta</taxon>
        <taxon>Embryophyta</taxon>
        <taxon>Tracheophyta</taxon>
        <taxon>Spermatophyta</taxon>
        <taxon>Magnoliopsida</taxon>
        <taxon>eudicotyledons</taxon>
        <taxon>Gunneridae</taxon>
        <taxon>Pentapetalae</taxon>
        <taxon>rosids</taxon>
        <taxon>malvids</taxon>
        <taxon>Malvales</taxon>
        <taxon>Malvaceae</taxon>
        <taxon>Malvoideae</taxon>
        <taxon>Hibiscus</taxon>
    </lineage>
</organism>
<dbReference type="SUPFAM" id="SSF54928">
    <property type="entry name" value="RNA-binding domain, RBD"/>
    <property type="match status" value="1"/>
</dbReference>
<sequence>MDATQKKGFFRGKETISPDSTALFVDKLPKGLHWKGLWHIAGRHGQVLSVFIARKRAEEEQDLLSLGWAAELKP</sequence>
<keyword evidence="2" id="KW-1185">Reference proteome</keyword>
<dbReference type="InterPro" id="IPR035979">
    <property type="entry name" value="RBD_domain_sf"/>
</dbReference>
<evidence type="ECO:0000313" key="2">
    <source>
        <dbReference type="Proteomes" id="UP000436088"/>
    </source>
</evidence>
<protein>
    <submittedName>
        <fullName evidence="1">Uncharacterized protein</fullName>
    </submittedName>
</protein>
<reference evidence="1" key="1">
    <citation type="submission" date="2019-09" db="EMBL/GenBank/DDBJ databases">
        <title>Draft genome information of white flower Hibiscus syriacus.</title>
        <authorList>
            <person name="Kim Y.-M."/>
        </authorList>
    </citation>
    <scope>NUCLEOTIDE SEQUENCE [LARGE SCALE GENOMIC DNA]</scope>
    <source>
        <strain evidence="1">YM2019G1</strain>
    </source>
</reference>
<accession>A0A6A2YCQ4</accession>
<dbReference type="Proteomes" id="UP000436088">
    <property type="component" value="Unassembled WGS sequence"/>
</dbReference>
<evidence type="ECO:0000313" key="1">
    <source>
        <dbReference type="EMBL" id="KAE8676126.1"/>
    </source>
</evidence>
<comment type="caution">
    <text evidence="1">The sequence shown here is derived from an EMBL/GenBank/DDBJ whole genome shotgun (WGS) entry which is preliminary data.</text>
</comment>
<name>A0A6A2YCQ4_HIBSY</name>
<dbReference type="EMBL" id="VEPZ02001387">
    <property type="protein sequence ID" value="KAE8676126.1"/>
    <property type="molecule type" value="Genomic_DNA"/>
</dbReference>
<dbReference type="GO" id="GO:0003676">
    <property type="term" value="F:nucleic acid binding"/>
    <property type="evidence" value="ECO:0007669"/>
    <property type="project" value="InterPro"/>
</dbReference>